<evidence type="ECO:0000313" key="1">
    <source>
        <dbReference type="EMBL" id="KAI8023879.1"/>
    </source>
</evidence>
<accession>A0ACC0IDR7</accession>
<comment type="caution">
    <text evidence="1">The sequence shown here is derived from an EMBL/GenBank/DDBJ whole genome shotgun (WGS) entry which is preliminary data.</text>
</comment>
<reference evidence="1 2" key="1">
    <citation type="journal article" date="2022" name="Plant J.">
        <title>Chromosome-level genome of Camellia lanceoleosa provides a valuable resource for understanding genome evolution and self-incompatibility.</title>
        <authorList>
            <person name="Gong W."/>
            <person name="Xiao S."/>
            <person name="Wang L."/>
            <person name="Liao Z."/>
            <person name="Chang Y."/>
            <person name="Mo W."/>
            <person name="Hu G."/>
            <person name="Li W."/>
            <person name="Zhao G."/>
            <person name="Zhu H."/>
            <person name="Hu X."/>
            <person name="Ji K."/>
            <person name="Xiang X."/>
            <person name="Song Q."/>
            <person name="Yuan D."/>
            <person name="Jin S."/>
            <person name="Zhang L."/>
        </authorList>
    </citation>
    <scope>NUCLEOTIDE SEQUENCE [LARGE SCALE GENOMIC DNA]</scope>
    <source>
        <strain evidence="1">SQ_2022a</strain>
    </source>
</reference>
<dbReference type="Proteomes" id="UP001060215">
    <property type="component" value="Chromosome 6"/>
</dbReference>
<sequence>MSALYMKGVGFMMLRNLSKSSSLVSNQDKTSSSSSGNHNSRTESSATKPTLRWPPRGGTTPPPPPPPPPPPLSSLNTLSLCVRFWFLVEVSNLLTVSLKQPLKNEPTKKFLSNSTKQGTYHLTAKKINTNL</sequence>
<name>A0ACC0IDR7_9ERIC</name>
<keyword evidence="2" id="KW-1185">Reference proteome</keyword>
<dbReference type="EMBL" id="CM045763">
    <property type="protein sequence ID" value="KAI8023879.1"/>
    <property type="molecule type" value="Genomic_DNA"/>
</dbReference>
<organism evidence="1 2">
    <name type="scientific">Camellia lanceoleosa</name>
    <dbReference type="NCBI Taxonomy" id="1840588"/>
    <lineage>
        <taxon>Eukaryota</taxon>
        <taxon>Viridiplantae</taxon>
        <taxon>Streptophyta</taxon>
        <taxon>Embryophyta</taxon>
        <taxon>Tracheophyta</taxon>
        <taxon>Spermatophyta</taxon>
        <taxon>Magnoliopsida</taxon>
        <taxon>eudicotyledons</taxon>
        <taxon>Gunneridae</taxon>
        <taxon>Pentapetalae</taxon>
        <taxon>asterids</taxon>
        <taxon>Ericales</taxon>
        <taxon>Theaceae</taxon>
        <taxon>Camellia</taxon>
    </lineage>
</organism>
<proteinExistence type="predicted"/>
<protein>
    <submittedName>
        <fullName evidence="1">Uncharacterized protein</fullName>
    </submittedName>
</protein>
<gene>
    <name evidence="1" type="ORF">LOK49_LG03G03885</name>
</gene>
<evidence type="ECO:0000313" key="2">
    <source>
        <dbReference type="Proteomes" id="UP001060215"/>
    </source>
</evidence>